<name>A0ACC2CMQ9_DIPCM</name>
<keyword evidence="2" id="KW-1185">Reference proteome</keyword>
<protein>
    <submittedName>
        <fullName evidence="1">Uncharacterized protein</fullName>
    </submittedName>
</protein>
<accession>A0ACC2CMQ9</accession>
<sequence>MEKTVGSDERDMHWVVGGGATTTLLVRHLPEALSPDTLQRLFSHYGAIAFRPCVAGRLKNCAFVDFKDESLAVRAQSHLHRLRFMGKILTVEKAKPFIGKEQVTEQCQKSTQENDSELPPLPPYPPPTEAAPPPSSNMPSVEQHSLLVPKAEPIAPGLGIDYPFPPQLEYAYPPPDGNILTNIVNALIAVPRFYTQVLHLMNKMNLPAPFRPALPTPPLPPPPIQAPPKRHAGDLSSDESELESLEEVYDETNEREEDIEGPEKDNDHKSRKRAKKEAILGPAADRAASHELAGLKSIVTSTKSISAIKKKPPVLQIKIAPKVMTEGVSQNLKMVTENQAEMSQDEIKEQRPKATREELLGGKISPTEILSRATFKNYTPGNPSQVIYVKNLAKGVTTEDLLYIFGAFFPSAEEMDSQLKVKLMQEGRMRGQAFVTFPSLELAEDALATTHGFILKGKPMIVHFGKNPLADRV</sequence>
<evidence type="ECO:0000313" key="1">
    <source>
        <dbReference type="EMBL" id="KAJ7543291.1"/>
    </source>
</evidence>
<proteinExistence type="predicted"/>
<evidence type="ECO:0000313" key="2">
    <source>
        <dbReference type="Proteomes" id="UP001162992"/>
    </source>
</evidence>
<dbReference type="EMBL" id="CM055100">
    <property type="protein sequence ID" value="KAJ7543291.1"/>
    <property type="molecule type" value="Genomic_DNA"/>
</dbReference>
<reference evidence="2" key="1">
    <citation type="journal article" date="2024" name="Proc. Natl. Acad. Sci. U.S.A.">
        <title>Extraordinary preservation of gene collinearity over three hundred million years revealed in homosporous lycophytes.</title>
        <authorList>
            <person name="Li C."/>
            <person name="Wickell D."/>
            <person name="Kuo L.Y."/>
            <person name="Chen X."/>
            <person name="Nie B."/>
            <person name="Liao X."/>
            <person name="Peng D."/>
            <person name="Ji J."/>
            <person name="Jenkins J."/>
            <person name="Williams M."/>
            <person name="Shu S."/>
            <person name="Plott C."/>
            <person name="Barry K."/>
            <person name="Rajasekar S."/>
            <person name="Grimwood J."/>
            <person name="Han X."/>
            <person name="Sun S."/>
            <person name="Hou Z."/>
            <person name="He W."/>
            <person name="Dai G."/>
            <person name="Sun C."/>
            <person name="Schmutz J."/>
            <person name="Leebens-Mack J.H."/>
            <person name="Li F.W."/>
            <person name="Wang L."/>
        </authorList>
    </citation>
    <scope>NUCLEOTIDE SEQUENCE [LARGE SCALE GENOMIC DNA]</scope>
    <source>
        <strain evidence="2">cv. PW_Plant_1</strain>
    </source>
</reference>
<comment type="caution">
    <text evidence="1">The sequence shown here is derived from an EMBL/GenBank/DDBJ whole genome shotgun (WGS) entry which is preliminary data.</text>
</comment>
<organism evidence="1 2">
    <name type="scientific">Diphasiastrum complanatum</name>
    <name type="common">Issler's clubmoss</name>
    <name type="synonym">Lycopodium complanatum</name>
    <dbReference type="NCBI Taxonomy" id="34168"/>
    <lineage>
        <taxon>Eukaryota</taxon>
        <taxon>Viridiplantae</taxon>
        <taxon>Streptophyta</taxon>
        <taxon>Embryophyta</taxon>
        <taxon>Tracheophyta</taxon>
        <taxon>Lycopodiopsida</taxon>
        <taxon>Lycopodiales</taxon>
        <taxon>Lycopodiaceae</taxon>
        <taxon>Lycopodioideae</taxon>
        <taxon>Diphasiastrum</taxon>
    </lineage>
</organism>
<gene>
    <name evidence="1" type="ORF">O6H91_09G032000</name>
</gene>
<dbReference type="Proteomes" id="UP001162992">
    <property type="component" value="Chromosome 9"/>
</dbReference>